<name>A0A1G1XKR6_9BACT</name>
<evidence type="ECO:0000313" key="3">
    <source>
        <dbReference type="Proteomes" id="UP000178570"/>
    </source>
</evidence>
<reference evidence="2 3" key="1">
    <citation type="journal article" date="2016" name="Nat. Commun.">
        <title>Thousands of microbial genomes shed light on interconnected biogeochemical processes in an aquifer system.</title>
        <authorList>
            <person name="Anantharaman K."/>
            <person name="Brown C.T."/>
            <person name="Hug L.A."/>
            <person name="Sharon I."/>
            <person name="Castelle C.J."/>
            <person name="Probst A.J."/>
            <person name="Thomas B.C."/>
            <person name="Singh A."/>
            <person name="Wilkins M.J."/>
            <person name="Karaoz U."/>
            <person name="Brodie E.L."/>
            <person name="Williams K.H."/>
            <person name="Hubbard S.S."/>
            <person name="Banfield J.F."/>
        </authorList>
    </citation>
    <scope>NUCLEOTIDE SEQUENCE [LARGE SCALE GENOMIC DNA]</scope>
</reference>
<keyword evidence="1" id="KW-1133">Transmembrane helix</keyword>
<feature type="transmembrane region" description="Helical" evidence="1">
    <location>
        <begin position="52"/>
        <end position="71"/>
    </location>
</feature>
<keyword evidence="1" id="KW-0812">Transmembrane</keyword>
<evidence type="ECO:0000256" key="1">
    <source>
        <dbReference type="SAM" id="Phobius"/>
    </source>
</evidence>
<protein>
    <submittedName>
        <fullName evidence="2">Uncharacterized protein</fullName>
    </submittedName>
</protein>
<sequence length="146" mass="16396">MGRFYVPPYRVILKQLLTFFVFSKGVPVYIFYSWRFWADFVGNPGDNTDRTMSYLSAAICLVVAIALILALPWLDSLWVSISIMIGAGIAFHVLGSLAYWGQDLANMKYDLAFWLGYLGWWGSMTMVVAAALALFTAFILIPIFGV</sequence>
<feature type="transmembrane region" description="Helical" evidence="1">
    <location>
        <begin position="12"/>
        <end position="32"/>
    </location>
</feature>
<dbReference type="AlphaFoldDB" id="A0A1G1XKR6"/>
<gene>
    <name evidence="2" type="ORF">A2570_00990</name>
</gene>
<dbReference type="Proteomes" id="UP000178570">
    <property type="component" value="Unassembled WGS sequence"/>
</dbReference>
<evidence type="ECO:0000313" key="2">
    <source>
        <dbReference type="EMBL" id="OGY40693.1"/>
    </source>
</evidence>
<feature type="transmembrane region" description="Helical" evidence="1">
    <location>
        <begin position="78"/>
        <end position="100"/>
    </location>
</feature>
<dbReference type="EMBL" id="MHHY01000006">
    <property type="protein sequence ID" value="OGY40693.1"/>
    <property type="molecule type" value="Genomic_DNA"/>
</dbReference>
<organism evidence="2 3">
    <name type="scientific">Candidatus Brennerbacteria bacterium RIFOXYD1_FULL_41_16</name>
    <dbReference type="NCBI Taxonomy" id="1797529"/>
    <lineage>
        <taxon>Bacteria</taxon>
        <taxon>Candidatus Brenneribacteriota</taxon>
    </lineage>
</organism>
<proteinExistence type="predicted"/>
<dbReference type="STRING" id="1797529.A2570_00990"/>
<feature type="transmembrane region" description="Helical" evidence="1">
    <location>
        <begin position="120"/>
        <end position="144"/>
    </location>
</feature>
<comment type="caution">
    <text evidence="2">The sequence shown here is derived from an EMBL/GenBank/DDBJ whole genome shotgun (WGS) entry which is preliminary data.</text>
</comment>
<accession>A0A1G1XKR6</accession>
<keyword evidence="1" id="KW-0472">Membrane</keyword>